<sequence length="275" mass="30692">MSGTFQQDARRRGLPPRQDGLGQACRRQLRVIGALLLRELGTRFGRDNLGYLWLFLEPAILGGAIGLLHLFTQHGLPGGLNPMSFWVIGYIPFYLLRGVVNRAPVAIPSNQSLLYHRHITVLDIMISRNLLEGAATLGAMVVFLLLFGMVLGEWPVGPFKMLLGMVLMLLFSHGLALLVATGAVYTELFERMVHLVTYLTLPITGAFFMLFWLPTEAQDAALWIPTVHMFEMIRDGQFGNAVPTRYDLVYMVGWVAVLNLLGMAGLRRARRDLAL</sequence>
<feature type="transmembrane region" description="Helical" evidence="11">
    <location>
        <begin position="162"/>
        <end position="185"/>
    </location>
</feature>
<keyword evidence="4" id="KW-1003">Cell membrane</keyword>
<keyword evidence="7 11" id="KW-1133">Transmembrane helix</keyword>
<evidence type="ECO:0000256" key="5">
    <source>
        <dbReference type="ARBA" id="ARBA00022597"/>
    </source>
</evidence>
<evidence type="ECO:0000256" key="9">
    <source>
        <dbReference type="ARBA" id="ARBA00023136"/>
    </source>
</evidence>
<proteinExistence type="inferred from homology"/>
<dbReference type="InterPro" id="IPR000412">
    <property type="entry name" value="ABC_2_transport"/>
</dbReference>
<keyword evidence="5" id="KW-0762">Sugar transport</keyword>
<evidence type="ECO:0000259" key="12">
    <source>
        <dbReference type="Pfam" id="PF01061"/>
    </source>
</evidence>
<gene>
    <name evidence="13" type="ORF">QWZ14_21155</name>
</gene>
<reference evidence="14" key="1">
    <citation type="journal article" date="2019" name="Int. J. Syst. Evol. Microbiol.">
        <title>The Global Catalogue of Microorganisms (GCM) 10K type strain sequencing project: providing services to taxonomists for standard genome sequencing and annotation.</title>
        <authorList>
            <consortium name="The Broad Institute Genomics Platform"/>
            <consortium name="The Broad Institute Genome Sequencing Center for Infectious Disease"/>
            <person name="Wu L."/>
            <person name="Ma J."/>
        </authorList>
    </citation>
    <scope>NUCLEOTIDE SEQUENCE [LARGE SCALE GENOMIC DNA]</scope>
    <source>
        <strain evidence="14">CECT 7131</strain>
    </source>
</reference>
<keyword evidence="9 11" id="KW-0472">Membrane</keyword>
<feature type="transmembrane region" description="Helical" evidence="11">
    <location>
        <begin position="192"/>
        <end position="213"/>
    </location>
</feature>
<feature type="transmembrane region" description="Helical" evidence="11">
    <location>
        <begin position="248"/>
        <end position="266"/>
    </location>
</feature>
<name>A0ABT8AC26_9PROT</name>
<dbReference type="Pfam" id="PF01061">
    <property type="entry name" value="ABC2_membrane"/>
    <property type="match status" value="1"/>
</dbReference>
<keyword evidence="3" id="KW-0813">Transport</keyword>
<dbReference type="PANTHER" id="PTHR30413">
    <property type="entry name" value="INNER MEMBRANE TRANSPORT PERMEASE"/>
    <property type="match status" value="1"/>
</dbReference>
<dbReference type="PANTHER" id="PTHR30413:SF10">
    <property type="entry name" value="CAPSULE POLYSACCHARIDE EXPORT INNER-MEMBRANE PROTEIN CTRC"/>
    <property type="match status" value="1"/>
</dbReference>
<protein>
    <submittedName>
        <fullName evidence="13">ABC transporter permease</fullName>
    </submittedName>
</protein>
<feature type="transmembrane region" description="Helical" evidence="11">
    <location>
        <begin position="130"/>
        <end position="150"/>
    </location>
</feature>
<comment type="caution">
    <text evidence="13">The sequence shown here is derived from an EMBL/GenBank/DDBJ whole genome shotgun (WGS) entry which is preliminary data.</text>
</comment>
<feature type="transmembrane region" description="Helical" evidence="11">
    <location>
        <begin position="83"/>
        <end position="100"/>
    </location>
</feature>
<evidence type="ECO:0000256" key="11">
    <source>
        <dbReference type="SAM" id="Phobius"/>
    </source>
</evidence>
<evidence type="ECO:0000256" key="6">
    <source>
        <dbReference type="ARBA" id="ARBA00022692"/>
    </source>
</evidence>
<evidence type="ECO:0000313" key="13">
    <source>
        <dbReference type="EMBL" id="MDN3566894.1"/>
    </source>
</evidence>
<accession>A0ABT8AC26</accession>
<keyword evidence="6 11" id="KW-0812">Transmembrane</keyword>
<evidence type="ECO:0000313" key="14">
    <source>
        <dbReference type="Proteomes" id="UP001529369"/>
    </source>
</evidence>
<comment type="subcellular location">
    <subcellularLocation>
        <location evidence="1">Cell membrane</location>
        <topology evidence="1">Multi-pass membrane protein</topology>
    </subcellularLocation>
</comment>
<evidence type="ECO:0000256" key="8">
    <source>
        <dbReference type="ARBA" id="ARBA00023047"/>
    </source>
</evidence>
<dbReference type="Proteomes" id="UP001529369">
    <property type="component" value="Unassembled WGS sequence"/>
</dbReference>
<evidence type="ECO:0000256" key="3">
    <source>
        <dbReference type="ARBA" id="ARBA00022448"/>
    </source>
</evidence>
<feature type="transmembrane region" description="Helical" evidence="11">
    <location>
        <begin position="51"/>
        <end position="71"/>
    </location>
</feature>
<dbReference type="EMBL" id="JAUFPN010000183">
    <property type="protein sequence ID" value="MDN3566894.1"/>
    <property type="molecule type" value="Genomic_DNA"/>
</dbReference>
<keyword evidence="14" id="KW-1185">Reference proteome</keyword>
<feature type="domain" description="ABC-2 type transporter transmembrane" evidence="12">
    <location>
        <begin position="32"/>
        <end position="238"/>
    </location>
</feature>
<dbReference type="InterPro" id="IPR013525">
    <property type="entry name" value="ABC2_TM"/>
</dbReference>
<feature type="region of interest" description="Disordered" evidence="10">
    <location>
        <begin position="1"/>
        <end position="20"/>
    </location>
</feature>
<keyword evidence="8" id="KW-0625">Polysaccharide transport</keyword>
<evidence type="ECO:0000256" key="7">
    <source>
        <dbReference type="ARBA" id="ARBA00022989"/>
    </source>
</evidence>
<dbReference type="RefSeq" id="WP_290318855.1">
    <property type="nucleotide sequence ID" value="NZ_JAUFPN010000183.1"/>
</dbReference>
<organism evidence="13 14">
    <name type="scientific">Paeniroseomonas aquatica</name>
    <dbReference type="NCBI Taxonomy" id="373043"/>
    <lineage>
        <taxon>Bacteria</taxon>
        <taxon>Pseudomonadati</taxon>
        <taxon>Pseudomonadota</taxon>
        <taxon>Alphaproteobacteria</taxon>
        <taxon>Acetobacterales</taxon>
        <taxon>Acetobacteraceae</taxon>
        <taxon>Paeniroseomonas</taxon>
    </lineage>
</organism>
<evidence type="ECO:0000256" key="10">
    <source>
        <dbReference type="SAM" id="MobiDB-lite"/>
    </source>
</evidence>
<evidence type="ECO:0000256" key="2">
    <source>
        <dbReference type="ARBA" id="ARBA00007783"/>
    </source>
</evidence>
<comment type="similarity">
    <text evidence="2">Belongs to the ABC-2 integral membrane protein family.</text>
</comment>
<evidence type="ECO:0000256" key="4">
    <source>
        <dbReference type="ARBA" id="ARBA00022475"/>
    </source>
</evidence>
<dbReference type="PRINTS" id="PR00164">
    <property type="entry name" value="ABC2TRNSPORT"/>
</dbReference>
<evidence type="ECO:0000256" key="1">
    <source>
        <dbReference type="ARBA" id="ARBA00004651"/>
    </source>
</evidence>